<dbReference type="STRING" id="381764.Fnod_0789"/>
<accession>A7HL59</accession>
<evidence type="ECO:0000313" key="3">
    <source>
        <dbReference type="EMBL" id="ABS60642.1"/>
    </source>
</evidence>
<dbReference type="Pfam" id="PF00850">
    <property type="entry name" value="Hist_deacetyl"/>
    <property type="match status" value="1"/>
</dbReference>
<dbReference type="GO" id="GO:0040029">
    <property type="term" value="P:epigenetic regulation of gene expression"/>
    <property type="evidence" value="ECO:0007669"/>
    <property type="project" value="TreeGrafter"/>
</dbReference>
<name>A7HL59_FERNB</name>
<dbReference type="RefSeq" id="WP_011993959.1">
    <property type="nucleotide sequence ID" value="NC_009718.1"/>
</dbReference>
<dbReference type="Proteomes" id="UP000002415">
    <property type="component" value="Chromosome"/>
</dbReference>
<dbReference type="InterPro" id="IPR000286">
    <property type="entry name" value="HDACs"/>
</dbReference>
<evidence type="ECO:0000313" key="4">
    <source>
        <dbReference type="Proteomes" id="UP000002415"/>
    </source>
</evidence>
<evidence type="ECO:0000256" key="1">
    <source>
        <dbReference type="ARBA" id="ARBA00005947"/>
    </source>
</evidence>
<proteinExistence type="inferred from homology"/>
<dbReference type="GO" id="GO:0004407">
    <property type="term" value="F:histone deacetylase activity"/>
    <property type="evidence" value="ECO:0007669"/>
    <property type="project" value="TreeGrafter"/>
</dbReference>
<dbReference type="InterPro" id="IPR023696">
    <property type="entry name" value="Ureohydrolase_dom_sf"/>
</dbReference>
<dbReference type="eggNOG" id="COG0123">
    <property type="taxonomic scope" value="Bacteria"/>
</dbReference>
<gene>
    <name evidence="3" type="ordered locus">Fnod_0789</name>
</gene>
<dbReference type="SUPFAM" id="SSF52768">
    <property type="entry name" value="Arginase/deacetylase"/>
    <property type="match status" value="1"/>
</dbReference>
<dbReference type="InterPro" id="IPR023801">
    <property type="entry name" value="His_deacetylse_dom"/>
</dbReference>
<dbReference type="InterPro" id="IPR037138">
    <property type="entry name" value="His_deacetylse_dom_sf"/>
</dbReference>
<sequence length="325" mass="36981">MKNLKSDMFFCAQLNDAFVPKKEIDNGKFIRNPERPSRLKLVYEFLKKNYPEVQPLGFSESVLYLAHEEDYIEYIKRKSSEVTQEYIPEVFFVDKIFDTGTPINKETYKAAFGAVETVLSALEYSLSNKVIVYALTRPPGHHAMKKYGGGYCYFNNVAIAAKYLEEKGMRVAILDLDFHHGNGTQDIFYDDPNVLYVSIHGDPRQFYPWYSGYENEIGIGNAEGTNLNIPLPGGTTFEVYKKALDLAYNKILDYKPDFFILSLGTDTHINDPVGHFSLVDKDYKEIGLRISKLIEKIGNGIIVHEGGYNRLSNLSAVKNFLEGLK</sequence>
<dbReference type="HOGENOM" id="CLU_007727_8_3_0"/>
<dbReference type="AlphaFoldDB" id="A7HL59"/>
<feature type="domain" description="Histone deacetylase" evidence="2">
    <location>
        <begin position="33"/>
        <end position="322"/>
    </location>
</feature>
<comment type="similarity">
    <text evidence="1">Belongs to the histone deacetylase family.</text>
</comment>
<reference evidence="3 4" key="2">
    <citation type="journal article" date="2009" name="Proc. Natl. Acad. Sci. U.S.A.">
        <title>On the chimeric nature, thermophilic origin, and phylogenetic placement of the Thermotogales.</title>
        <authorList>
            <person name="Zhaxybayeva O."/>
            <person name="Swithers K.S."/>
            <person name="Lapierre P."/>
            <person name="Fournier G.P."/>
            <person name="Bickhart D.M."/>
            <person name="DeBoy R.T."/>
            <person name="Nelson K.E."/>
            <person name="Nesbo C.L."/>
            <person name="Doolittle W.F."/>
            <person name="Gogarten J.P."/>
            <person name="Noll K.M."/>
        </authorList>
    </citation>
    <scope>NUCLEOTIDE SEQUENCE [LARGE SCALE GENOMIC DNA]</scope>
    <source>
        <strain evidence="4">ATCC 35602 / DSM 5306 / Rt17-B1</strain>
    </source>
</reference>
<dbReference type="PANTHER" id="PTHR10625">
    <property type="entry name" value="HISTONE DEACETYLASE HDAC1-RELATED"/>
    <property type="match status" value="1"/>
</dbReference>
<dbReference type="PRINTS" id="PR01270">
    <property type="entry name" value="HDASUPER"/>
</dbReference>
<dbReference type="EMBL" id="CP000771">
    <property type="protein sequence ID" value="ABS60642.1"/>
    <property type="molecule type" value="Genomic_DNA"/>
</dbReference>
<organism evidence="3 4">
    <name type="scientific">Fervidobacterium nodosum (strain ATCC 35602 / DSM 5306 / Rt17-B1)</name>
    <dbReference type="NCBI Taxonomy" id="381764"/>
    <lineage>
        <taxon>Bacteria</taxon>
        <taxon>Thermotogati</taxon>
        <taxon>Thermotogota</taxon>
        <taxon>Thermotogae</taxon>
        <taxon>Thermotogales</taxon>
        <taxon>Fervidobacteriaceae</taxon>
        <taxon>Fervidobacterium</taxon>
    </lineage>
</organism>
<evidence type="ECO:0000259" key="2">
    <source>
        <dbReference type="Pfam" id="PF00850"/>
    </source>
</evidence>
<protein>
    <submittedName>
        <fullName evidence="3">Histone deacetylase superfamily</fullName>
    </submittedName>
</protein>
<keyword evidence="4" id="KW-1185">Reference proteome</keyword>
<dbReference type="Gene3D" id="3.40.800.20">
    <property type="entry name" value="Histone deacetylase domain"/>
    <property type="match status" value="1"/>
</dbReference>
<dbReference type="CDD" id="cd10001">
    <property type="entry name" value="HDAC_classII_APAH"/>
    <property type="match status" value="1"/>
</dbReference>
<reference evidence="3 4" key="1">
    <citation type="submission" date="2007-07" db="EMBL/GenBank/DDBJ databases">
        <title>Complete sequence of Fervidobacterium nodosum Rt17-B1.</title>
        <authorList>
            <consortium name="US DOE Joint Genome Institute"/>
            <person name="Copeland A."/>
            <person name="Lucas S."/>
            <person name="Lapidus A."/>
            <person name="Barry K."/>
            <person name="Glavina del Rio T."/>
            <person name="Dalin E."/>
            <person name="Tice H."/>
            <person name="Pitluck S."/>
            <person name="Saunders E."/>
            <person name="Brettin T."/>
            <person name="Bruce D."/>
            <person name="Detter J.C."/>
            <person name="Han C."/>
            <person name="Schmutz J."/>
            <person name="Larimer F."/>
            <person name="Land M."/>
            <person name="Hauser L."/>
            <person name="Kyrpides N."/>
            <person name="Mikhailova N."/>
            <person name="Nelson K."/>
            <person name="Gogarten J.P."/>
            <person name="Noll K."/>
            <person name="Richardson P."/>
        </authorList>
    </citation>
    <scope>NUCLEOTIDE SEQUENCE [LARGE SCALE GENOMIC DNA]</scope>
    <source>
        <strain evidence="4">ATCC 35602 / DSM 5306 / Rt17-B1</strain>
    </source>
</reference>
<dbReference type="KEGG" id="fno:Fnod_0789"/>